<evidence type="ECO:0000256" key="5">
    <source>
        <dbReference type="ARBA" id="ARBA00022833"/>
    </source>
</evidence>
<feature type="compositionally biased region" description="Basic and acidic residues" evidence="8">
    <location>
        <begin position="265"/>
        <end position="281"/>
    </location>
</feature>
<evidence type="ECO:0000313" key="12">
    <source>
        <dbReference type="Proteomes" id="UP000823872"/>
    </source>
</evidence>
<feature type="compositionally biased region" description="Polar residues" evidence="8">
    <location>
        <begin position="345"/>
        <end position="354"/>
    </location>
</feature>
<dbReference type="PANTHER" id="PTHR16515:SF66">
    <property type="entry name" value="C2H2-TYPE DOMAIN-CONTAINING PROTEIN"/>
    <property type="match status" value="1"/>
</dbReference>
<dbReference type="GeneTree" id="ENSGT00940000166082"/>
<protein>
    <recommendedName>
        <fullName evidence="13">Zinc finger protein 547</fullName>
    </recommendedName>
</protein>
<dbReference type="PANTHER" id="PTHR16515">
    <property type="entry name" value="PR DOMAIN ZINC FINGER PROTEIN"/>
    <property type="match status" value="1"/>
</dbReference>
<dbReference type="SUPFAM" id="SSF57667">
    <property type="entry name" value="beta-beta-alpha zinc fingers"/>
    <property type="match status" value="6"/>
</dbReference>
<dbReference type="Gene3D" id="6.10.140.140">
    <property type="match status" value="1"/>
</dbReference>
<dbReference type="PROSITE" id="PS00028">
    <property type="entry name" value="ZINC_FINGER_C2H2_1"/>
    <property type="match status" value="11"/>
</dbReference>
<reference evidence="11" key="3">
    <citation type="submission" date="2025-09" db="UniProtKB">
        <authorList>
            <consortium name="Ensembl"/>
        </authorList>
    </citation>
    <scope>IDENTIFICATION</scope>
    <source>
        <strain evidence="11">breed Abyssinian</strain>
    </source>
</reference>
<dbReference type="Pfam" id="PF01352">
    <property type="entry name" value="KRAB"/>
    <property type="match status" value="1"/>
</dbReference>
<evidence type="ECO:0000256" key="1">
    <source>
        <dbReference type="ARBA" id="ARBA00004123"/>
    </source>
</evidence>
<feature type="domain" description="C2H2-type" evidence="9">
    <location>
        <begin position="392"/>
        <end position="419"/>
    </location>
</feature>
<dbReference type="PROSITE" id="PS50805">
    <property type="entry name" value="KRAB"/>
    <property type="match status" value="1"/>
</dbReference>
<feature type="compositionally biased region" description="Basic residues" evidence="8">
    <location>
        <begin position="308"/>
        <end position="321"/>
    </location>
</feature>
<feature type="domain" description="C2H2-type" evidence="9">
    <location>
        <begin position="364"/>
        <end position="391"/>
    </location>
</feature>
<feature type="domain" description="C2H2-type" evidence="9">
    <location>
        <begin position="448"/>
        <end position="475"/>
    </location>
</feature>
<feature type="domain" description="C2H2-type" evidence="9">
    <location>
        <begin position="560"/>
        <end position="587"/>
    </location>
</feature>
<evidence type="ECO:0000256" key="3">
    <source>
        <dbReference type="ARBA" id="ARBA00022737"/>
    </source>
</evidence>
<keyword evidence="3" id="KW-0677">Repeat</keyword>
<evidence type="ECO:0008006" key="13">
    <source>
        <dbReference type="Google" id="ProtNLM"/>
    </source>
</evidence>
<reference evidence="11 12" key="1">
    <citation type="submission" date="2021-02" db="EMBL/GenBank/DDBJ databases">
        <title>Safari Cat Assemblies.</title>
        <authorList>
            <person name="Bredemeyer K.R."/>
            <person name="Murphy W.J."/>
        </authorList>
    </citation>
    <scope>NUCLEOTIDE SEQUENCE [LARGE SCALE GENOMIC DNA]</scope>
</reference>
<organism evidence="11 12">
    <name type="scientific">Felis catus</name>
    <name type="common">Cat</name>
    <name type="synonym">Felis silvestris catus</name>
    <dbReference type="NCBI Taxonomy" id="9685"/>
    <lineage>
        <taxon>Eukaryota</taxon>
        <taxon>Metazoa</taxon>
        <taxon>Chordata</taxon>
        <taxon>Craniata</taxon>
        <taxon>Vertebrata</taxon>
        <taxon>Euteleostomi</taxon>
        <taxon>Mammalia</taxon>
        <taxon>Eutheria</taxon>
        <taxon>Laurasiatheria</taxon>
        <taxon>Carnivora</taxon>
        <taxon>Feliformia</taxon>
        <taxon>Felidae</taxon>
        <taxon>Felinae</taxon>
        <taxon>Felis</taxon>
    </lineage>
</organism>
<dbReference type="InterPro" id="IPR013087">
    <property type="entry name" value="Znf_C2H2_type"/>
</dbReference>
<feature type="domain" description="C2H2-type" evidence="9">
    <location>
        <begin position="616"/>
        <end position="643"/>
    </location>
</feature>
<keyword evidence="2" id="KW-0479">Metal-binding</keyword>
<dbReference type="PROSITE" id="PS50157">
    <property type="entry name" value="ZINC_FINGER_C2H2_2"/>
    <property type="match status" value="11"/>
</dbReference>
<dbReference type="Pfam" id="PF00096">
    <property type="entry name" value="zf-C2H2"/>
    <property type="match status" value="11"/>
</dbReference>
<accession>A0ABI8AQZ4</accession>
<feature type="domain" description="C2H2-type" evidence="9">
    <location>
        <begin position="504"/>
        <end position="531"/>
    </location>
</feature>
<evidence type="ECO:0000256" key="4">
    <source>
        <dbReference type="ARBA" id="ARBA00022771"/>
    </source>
</evidence>
<feature type="compositionally biased region" description="Pro residues" evidence="8">
    <location>
        <begin position="323"/>
        <end position="332"/>
    </location>
</feature>
<feature type="domain" description="C2H2-type" evidence="9">
    <location>
        <begin position="476"/>
        <end position="503"/>
    </location>
</feature>
<feature type="region of interest" description="Disordered" evidence="8">
    <location>
        <begin position="81"/>
        <end position="116"/>
    </location>
</feature>
<evidence type="ECO:0000259" key="9">
    <source>
        <dbReference type="PROSITE" id="PS50157"/>
    </source>
</evidence>
<evidence type="ECO:0000256" key="6">
    <source>
        <dbReference type="ARBA" id="ARBA00023242"/>
    </source>
</evidence>
<dbReference type="SUPFAM" id="SSF109640">
    <property type="entry name" value="KRAB domain (Kruppel-associated box)"/>
    <property type="match status" value="1"/>
</dbReference>
<dbReference type="InterPro" id="IPR036236">
    <property type="entry name" value="Znf_C2H2_sf"/>
</dbReference>
<reference evidence="11" key="2">
    <citation type="submission" date="2025-08" db="UniProtKB">
        <authorList>
            <consortium name="Ensembl"/>
        </authorList>
    </citation>
    <scope>IDENTIFICATION</scope>
    <source>
        <strain evidence="11">breed Abyssinian</strain>
    </source>
</reference>
<dbReference type="Proteomes" id="UP000823872">
    <property type="component" value="Chromosome E2"/>
</dbReference>
<dbReference type="InterPro" id="IPR001909">
    <property type="entry name" value="KRAB"/>
</dbReference>
<feature type="domain" description="C2H2-type" evidence="9">
    <location>
        <begin position="532"/>
        <end position="559"/>
    </location>
</feature>
<evidence type="ECO:0000259" key="10">
    <source>
        <dbReference type="PROSITE" id="PS50805"/>
    </source>
</evidence>
<comment type="subcellular location">
    <subcellularLocation>
        <location evidence="1">Nucleus</location>
    </subcellularLocation>
</comment>
<dbReference type="CDD" id="cd07765">
    <property type="entry name" value="KRAB_A-box"/>
    <property type="match status" value="1"/>
</dbReference>
<feature type="domain" description="C2H2-type" evidence="9">
    <location>
        <begin position="644"/>
        <end position="671"/>
    </location>
</feature>
<feature type="region of interest" description="Disordered" evidence="8">
    <location>
        <begin position="265"/>
        <end position="354"/>
    </location>
</feature>
<name>A0ABI8AQZ4_FELCA</name>
<evidence type="ECO:0000256" key="7">
    <source>
        <dbReference type="PROSITE-ProRule" id="PRU00042"/>
    </source>
</evidence>
<keyword evidence="5" id="KW-0862">Zinc</keyword>
<feature type="domain" description="C2H2-type" evidence="9">
    <location>
        <begin position="420"/>
        <end position="447"/>
    </location>
</feature>
<dbReference type="SMART" id="SM00349">
    <property type="entry name" value="KRAB"/>
    <property type="match status" value="1"/>
</dbReference>
<evidence type="ECO:0000313" key="11">
    <source>
        <dbReference type="Ensembl" id="ENSFCTP00005061641.1"/>
    </source>
</evidence>
<keyword evidence="4 7" id="KW-0863">Zinc-finger</keyword>
<dbReference type="InterPro" id="IPR036051">
    <property type="entry name" value="KRAB_dom_sf"/>
</dbReference>
<feature type="domain" description="KRAB" evidence="10">
    <location>
        <begin position="195"/>
        <end position="298"/>
    </location>
</feature>
<gene>
    <name evidence="11" type="primary">ZNF71</name>
</gene>
<proteinExistence type="predicted"/>
<sequence>MGVCALSMGSLSHSTYCGAATSPPWMRPRRPVSEDIPRKSGCDPLQEAGAPLRTFRHPFPAPLRVRRDSCWRSGRKPVRRLASPSGLRYPEGSAPHWASEGSRSEALPPSGRHVGGPSGVGLQRHLVNLVLSSARKLRLLGLPKVTERGRAGPAARRLSVAVVRAEHCGATVAVAVPIQVLLSAEALMDPALGSMTFEDVAVYFSQEEWRLLDEAQRRLYRDVMLEVFALVVSLGCWHGAGAEEAPSEQSVPIGVSQVSIAKADLSPHEVRSPDSEGDLHPAESPGASPGQKVCGTGGKPQERQKQHSRERRPRRNTKSHATHPPPQKPVPAGPGLLPQLAHSRVTPTEDTSCTEPFHHRQRRYKCSDCGKAFCRKYRLTQHQRVHTGERPYECSECGKTFSYKHILVQHRRVHTGERPYECGACGKAFSNKPTLVRHQRIHTGERPYECVECGKFFSQSSSLSEHQRIHTGARPYKCGECGKFFTSNSNLIKHRRVHTGTRPYECSQCGKFFNQSPSLIKHQRIHTGEKPYECSECGKLFSQSSTLIKHQRVHTGARPYKCNECGKLFSQSFGLTQHHRVHTGEKPYECRACGESFSHSTQLTQHRKVHTAESPPQCRSCGEVFRHRSALIDHQKLHSPARPHECTECGKAFSRRSNLLRHQKVHRGGGP</sequence>
<dbReference type="InterPro" id="IPR050331">
    <property type="entry name" value="Zinc_finger"/>
</dbReference>
<keyword evidence="6" id="KW-0539">Nucleus</keyword>
<evidence type="ECO:0000256" key="2">
    <source>
        <dbReference type="ARBA" id="ARBA00022723"/>
    </source>
</evidence>
<evidence type="ECO:0000256" key="8">
    <source>
        <dbReference type="SAM" id="MobiDB-lite"/>
    </source>
</evidence>
<dbReference type="Gene3D" id="3.30.160.60">
    <property type="entry name" value="Classic Zinc Finger"/>
    <property type="match status" value="11"/>
</dbReference>
<dbReference type="SMART" id="SM00355">
    <property type="entry name" value="ZnF_C2H2"/>
    <property type="match status" value="11"/>
</dbReference>
<keyword evidence="12" id="KW-1185">Reference proteome</keyword>
<dbReference type="Ensembl" id="ENSFCTT00005092942.1">
    <property type="protein sequence ID" value="ENSFCTP00005061641.1"/>
    <property type="gene ID" value="ENSFCTG00005033790.1"/>
</dbReference>
<feature type="domain" description="C2H2-type" evidence="9">
    <location>
        <begin position="588"/>
        <end position="615"/>
    </location>
</feature>